<comment type="caution">
    <text evidence="2">The sequence shown here is derived from an EMBL/GenBank/DDBJ whole genome shotgun (WGS) entry which is preliminary data.</text>
</comment>
<feature type="coiled-coil region" evidence="1">
    <location>
        <begin position="263"/>
        <end position="312"/>
    </location>
</feature>
<dbReference type="Proteomes" id="UP000436694">
    <property type="component" value="Unassembled WGS sequence"/>
</dbReference>
<protein>
    <submittedName>
        <fullName evidence="2">Uncharacterized protein</fullName>
    </submittedName>
</protein>
<dbReference type="EMBL" id="WIXK01000001">
    <property type="protein sequence ID" value="MQY41584.1"/>
    <property type="molecule type" value="Genomic_DNA"/>
</dbReference>
<gene>
    <name evidence="2" type="ORF">GG681_02945</name>
</gene>
<dbReference type="Gene3D" id="1.10.287.1490">
    <property type="match status" value="1"/>
</dbReference>
<sequence length="336" mass="35332">MEHIEELQARILAAMERISSGVTTLEAAGASSAGGNADLERALDEERTANAQLEERLKVLRGRLDEAELAAENASGGGADPAAMEALEAEVQLLRNEVGNTAERDALRLEVDRLKGALEGAQNEAASSKEHCETMETENTRLKSELEAAMLAAEVDVDALNAEIAKLTSDLDAERQAATQAAEAAADAAQQQAAQHATELTAAQAAAQDAIQAAANTQPAISEVDFAALEAENTRLKSELQLAQQPVDDSAELIKLDQELGNLRAANDQLVSSNAALRAANAEGVGDPALINASLQAEIEGLRAAKETDRAEMSMVISRLEPLLATAQNLPQGEDE</sequence>
<name>A0A844AT72_9RHOB</name>
<reference evidence="2 3" key="1">
    <citation type="submission" date="2019-10" db="EMBL/GenBank/DDBJ databases">
        <title>Epibacterium sp. nov., isolated from seawater.</title>
        <authorList>
            <person name="Zhang X."/>
            <person name="Li N."/>
        </authorList>
    </citation>
    <scope>NUCLEOTIDE SEQUENCE [LARGE SCALE GENOMIC DNA]</scope>
    <source>
        <strain evidence="2 3">SM1969</strain>
    </source>
</reference>
<feature type="coiled-coil region" evidence="1">
    <location>
        <begin position="36"/>
        <end position="206"/>
    </location>
</feature>
<evidence type="ECO:0000256" key="1">
    <source>
        <dbReference type="SAM" id="Coils"/>
    </source>
</evidence>
<proteinExistence type="predicted"/>
<dbReference type="AlphaFoldDB" id="A0A844AT72"/>
<keyword evidence="3" id="KW-1185">Reference proteome</keyword>
<dbReference type="RefSeq" id="WP_153544873.1">
    <property type="nucleotide sequence ID" value="NZ_WIXK01000001.1"/>
</dbReference>
<accession>A0A844AT72</accession>
<evidence type="ECO:0000313" key="3">
    <source>
        <dbReference type="Proteomes" id="UP000436694"/>
    </source>
</evidence>
<organism evidence="2 3">
    <name type="scientific">Tritonibacter aquimaris</name>
    <dbReference type="NCBI Taxonomy" id="2663379"/>
    <lineage>
        <taxon>Bacteria</taxon>
        <taxon>Pseudomonadati</taxon>
        <taxon>Pseudomonadota</taxon>
        <taxon>Alphaproteobacteria</taxon>
        <taxon>Rhodobacterales</taxon>
        <taxon>Paracoccaceae</taxon>
        <taxon>Tritonibacter</taxon>
    </lineage>
</organism>
<evidence type="ECO:0000313" key="2">
    <source>
        <dbReference type="EMBL" id="MQY41584.1"/>
    </source>
</evidence>
<keyword evidence="1" id="KW-0175">Coiled coil</keyword>